<reference evidence="1" key="1">
    <citation type="submission" date="2019-12" db="EMBL/GenBank/DDBJ databases">
        <title>Genome sequencing and annotation of Brassica cretica.</title>
        <authorList>
            <person name="Studholme D.J."/>
            <person name="Sarris P."/>
        </authorList>
    </citation>
    <scope>NUCLEOTIDE SEQUENCE</scope>
    <source>
        <strain evidence="1">PFS-109/04</strain>
        <tissue evidence="1">Leaf</tissue>
    </source>
</reference>
<comment type="caution">
    <text evidence="1">The sequence shown here is derived from an EMBL/GenBank/DDBJ whole genome shotgun (WGS) entry which is preliminary data.</text>
</comment>
<organism evidence="1 2">
    <name type="scientific">Brassica cretica</name>
    <name type="common">Mustard</name>
    <dbReference type="NCBI Taxonomy" id="69181"/>
    <lineage>
        <taxon>Eukaryota</taxon>
        <taxon>Viridiplantae</taxon>
        <taxon>Streptophyta</taxon>
        <taxon>Embryophyta</taxon>
        <taxon>Tracheophyta</taxon>
        <taxon>Spermatophyta</taxon>
        <taxon>Magnoliopsida</taxon>
        <taxon>eudicotyledons</taxon>
        <taxon>Gunneridae</taxon>
        <taxon>Pentapetalae</taxon>
        <taxon>rosids</taxon>
        <taxon>malvids</taxon>
        <taxon>Brassicales</taxon>
        <taxon>Brassicaceae</taxon>
        <taxon>Brassiceae</taxon>
        <taxon>Brassica</taxon>
    </lineage>
</organism>
<dbReference type="EMBL" id="QGKX02001347">
    <property type="protein sequence ID" value="KAF3526754.1"/>
    <property type="molecule type" value="Genomic_DNA"/>
</dbReference>
<accession>A0A8S9PZ38</accession>
<name>A0A8S9PZ38_BRACR</name>
<evidence type="ECO:0000313" key="1">
    <source>
        <dbReference type="EMBL" id="KAF3526754.1"/>
    </source>
</evidence>
<gene>
    <name evidence="1" type="ORF">F2Q69_00050052</name>
</gene>
<protein>
    <submittedName>
        <fullName evidence="1">Uncharacterized protein</fullName>
    </submittedName>
</protein>
<dbReference type="AlphaFoldDB" id="A0A8S9PZ38"/>
<proteinExistence type="predicted"/>
<sequence>MRALKKMTLRYSHNSDRLTWRGEAKTSPIRSRTKKRMELVSSFIRTRVRGRSPVTRAGYNF</sequence>
<dbReference type="Proteomes" id="UP000712600">
    <property type="component" value="Unassembled WGS sequence"/>
</dbReference>
<evidence type="ECO:0000313" key="2">
    <source>
        <dbReference type="Proteomes" id="UP000712600"/>
    </source>
</evidence>